<protein>
    <submittedName>
        <fullName evidence="1">Uncharacterized protein</fullName>
    </submittedName>
</protein>
<dbReference type="KEGG" id="seo:STM14_4589"/>
<name>A0A0F6B8W6_SALT1</name>
<dbReference type="HOGENOM" id="CLU_3276459_0_0_6"/>
<reference evidence="1 2" key="1">
    <citation type="journal article" date="2010" name="J. Bacteriol.">
        <title>Short-term signatures of evolutionary change in the Salmonella enterica serovar typhimurium 14028 genome.</title>
        <authorList>
            <person name="Jarvik T."/>
            <person name="Smillie C."/>
            <person name="Groisman E.A."/>
            <person name="Ochman H."/>
        </authorList>
    </citation>
    <scope>NUCLEOTIDE SEQUENCE [LARGE SCALE GENOMIC DNA]</scope>
    <source>
        <strain evidence="2">14028s / SGSC 2262</strain>
    </source>
</reference>
<dbReference type="AlphaFoldDB" id="A0A0F6B8W6"/>
<keyword evidence="2" id="KW-1185">Reference proteome</keyword>
<organism evidence="1 2">
    <name type="scientific">Salmonella typhimurium (strain 14028s / SGSC 2262)</name>
    <dbReference type="NCBI Taxonomy" id="588858"/>
    <lineage>
        <taxon>Bacteria</taxon>
        <taxon>Pseudomonadati</taxon>
        <taxon>Pseudomonadota</taxon>
        <taxon>Gammaproteobacteria</taxon>
        <taxon>Enterobacterales</taxon>
        <taxon>Enterobacteriaceae</taxon>
        <taxon>Salmonella</taxon>
    </lineage>
</organism>
<evidence type="ECO:0000313" key="1">
    <source>
        <dbReference type="EMBL" id="ACY90968.1"/>
    </source>
</evidence>
<evidence type="ECO:0000313" key="2">
    <source>
        <dbReference type="Proteomes" id="UP000002695"/>
    </source>
</evidence>
<proteinExistence type="predicted"/>
<sequence length="41" mass="4883">MNQLCDFHLILPLFCDMVHFTSSMCGFFQRVFLHFGKLKDD</sequence>
<accession>A0A0F6B8W6</accession>
<dbReference type="EMBL" id="CP001363">
    <property type="protein sequence ID" value="ACY90968.1"/>
    <property type="molecule type" value="Genomic_DNA"/>
</dbReference>
<dbReference type="Proteomes" id="UP000002695">
    <property type="component" value="Chromosome"/>
</dbReference>
<gene>
    <name evidence="1" type="ordered locus">STM14_4589</name>
</gene>